<dbReference type="Proteomes" id="UP000050741">
    <property type="component" value="Unassembled WGS sequence"/>
</dbReference>
<organism evidence="2 3">
    <name type="scientific">Globodera pallida</name>
    <name type="common">Potato cyst nematode worm</name>
    <name type="synonym">Heterodera pallida</name>
    <dbReference type="NCBI Taxonomy" id="36090"/>
    <lineage>
        <taxon>Eukaryota</taxon>
        <taxon>Metazoa</taxon>
        <taxon>Ecdysozoa</taxon>
        <taxon>Nematoda</taxon>
        <taxon>Chromadorea</taxon>
        <taxon>Rhabditida</taxon>
        <taxon>Tylenchina</taxon>
        <taxon>Tylenchomorpha</taxon>
        <taxon>Tylenchoidea</taxon>
        <taxon>Heteroderidae</taxon>
        <taxon>Heteroderinae</taxon>
        <taxon>Globodera</taxon>
    </lineage>
</organism>
<evidence type="ECO:0000256" key="1">
    <source>
        <dbReference type="SAM" id="SignalP"/>
    </source>
</evidence>
<name>A0A183CLP6_GLOPA</name>
<reference evidence="2" key="1">
    <citation type="submission" date="2014-05" db="EMBL/GenBank/DDBJ databases">
        <title>The genome and life-stage specific transcriptomes of Globodera pallida elucidate key aspects of plant parasitism by a cyst nematode.</title>
        <authorList>
            <person name="Cotton J.A."/>
            <person name="Lilley C.J."/>
            <person name="Jones L.M."/>
            <person name="Kikuchi T."/>
            <person name="Reid A.J."/>
            <person name="Thorpe P."/>
            <person name="Tsai I.J."/>
            <person name="Beasley H."/>
            <person name="Blok V."/>
            <person name="Cock P.J.A."/>
            <person name="Van den Akker S.E."/>
            <person name="Holroyd N."/>
            <person name="Hunt M."/>
            <person name="Mantelin S."/>
            <person name="Naghra H."/>
            <person name="Pain A."/>
            <person name="Palomares-Rius J.E."/>
            <person name="Zarowiecki M."/>
            <person name="Berriman M."/>
            <person name="Jones J.T."/>
            <person name="Urwin P.E."/>
        </authorList>
    </citation>
    <scope>NUCLEOTIDE SEQUENCE [LARGE SCALE GENOMIC DNA]</scope>
    <source>
        <strain evidence="2">Lindley</strain>
    </source>
</reference>
<keyword evidence="2" id="KW-1185">Reference proteome</keyword>
<feature type="chain" id="PRO_5008147764" evidence="1">
    <location>
        <begin position="24"/>
        <end position="299"/>
    </location>
</feature>
<protein>
    <submittedName>
        <fullName evidence="3">Activin_recp domain-containing protein</fullName>
    </submittedName>
</protein>
<reference evidence="3" key="2">
    <citation type="submission" date="2016-06" db="UniProtKB">
        <authorList>
            <consortium name="WormBaseParasite"/>
        </authorList>
    </citation>
    <scope>IDENTIFICATION</scope>
</reference>
<keyword evidence="1" id="KW-0732">Signal</keyword>
<evidence type="ECO:0000313" key="3">
    <source>
        <dbReference type="WBParaSite" id="GPLIN_001380200"/>
    </source>
</evidence>
<accession>A0A183CLP6</accession>
<feature type="signal peptide" evidence="1">
    <location>
        <begin position="1"/>
        <end position="23"/>
    </location>
</feature>
<proteinExistence type="predicted"/>
<dbReference type="WBParaSite" id="GPLIN_001380200">
    <property type="protein sequence ID" value="GPLIN_001380200"/>
    <property type="gene ID" value="GPLIN_001380200"/>
</dbReference>
<dbReference type="AlphaFoldDB" id="A0A183CLP6"/>
<evidence type="ECO:0000313" key="2">
    <source>
        <dbReference type="Proteomes" id="UP000050741"/>
    </source>
</evidence>
<sequence length="299" mass="32121">MKANLVTLVASLAIFVHYNSAIAGSLKCQSGVAFLLEGTDDSRISNCTPSDQYCFEATCAALDQPGNIRKDWTCFASTETGNCGLYENTMMKRTKSKKVSCQCKYGEKGKNLTNVPSSAAENRLRCKAGAMNVSGTGKIYYSDCIDGYNYCYAAYCSKAKWKEHVQTMWGCSKDASSCNALSGAVSAQLESAVKCECIFGAMGVSYGNKNFPLTTTSTQKPTTSITTTTTTKTTTKTTTTTTKKSTTKTTTMTKEKPTMTLKGPMPISGQLMTTTAEVSRSVCHSFAIWTLLVALGILA</sequence>